<dbReference type="Pfam" id="PF00646">
    <property type="entry name" value="F-box"/>
    <property type="match status" value="1"/>
</dbReference>
<proteinExistence type="predicted"/>
<keyword evidence="3" id="KW-1185">Reference proteome</keyword>
<evidence type="ECO:0000313" key="2">
    <source>
        <dbReference type="EMBL" id="KAK4592538.1"/>
    </source>
</evidence>
<dbReference type="InterPro" id="IPR036047">
    <property type="entry name" value="F-box-like_dom_sf"/>
</dbReference>
<dbReference type="Gene3D" id="1.20.1280.50">
    <property type="match status" value="1"/>
</dbReference>
<dbReference type="NCBIfam" id="TIGR01640">
    <property type="entry name" value="F_box_assoc_1"/>
    <property type="match status" value="1"/>
</dbReference>
<protein>
    <recommendedName>
        <fullName evidence="1">F-box domain-containing protein</fullName>
    </recommendedName>
</protein>
<dbReference type="PROSITE" id="PS50181">
    <property type="entry name" value="FBOX"/>
    <property type="match status" value="1"/>
</dbReference>
<dbReference type="Pfam" id="PF07734">
    <property type="entry name" value="FBA_1"/>
    <property type="match status" value="1"/>
</dbReference>
<comment type="caution">
    <text evidence="2">The sequence shown here is derived from an EMBL/GenBank/DDBJ whole genome shotgun (WGS) entry which is preliminary data.</text>
</comment>
<dbReference type="InterPro" id="IPR006527">
    <property type="entry name" value="F-box-assoc_dom_typ1"/>
</dbReference>
<sequence length="440" mass="51030">MSSKWRWGRRYSTWGWRWGRRSTRSRLRLSSNNNNLYLPEELLEEILSWLPVKSLFRFRCVQKSWSTLFRNPTLIAKHLLHHQTKTENPTLLVMSSDSMRYGFTLHPYPDDDNAVRVLNGSKDLGFAKPRLPGDANLFGCINGIICIGGSFYGNPKFSGGYTGVFSLWNPAIRERKIILCPRLPQCPLLPPYNVTEHFAFGYDQYSNDYKVVRIVTYNKNSPPTQNSLFTDVYSLGADSWTQVIDTTVHRSNVRLLPYHASAMYFNGVNHWLGFFDNGHINELGQNCDCEIILSFDMSREVFRIMRLPDEMHRKLRYPVDWVSSTQRNRVFSVFNDCLAFVVYEEDAMTEKYFDIWVMREYGVEDSWTKQLVVGPLLGIHRPLQFSKNGMLLLLGDKRATVLYNIGSKEIRNLQILEFPEPVIPREAMVYVESLVSLKGA</sequence>
<feature type="domain" description="F-box" evidence="1">
    <location>
        <begin position="32"/>
        <end position="79"/>
    </location>
</feature>
<dbReference type="InterPro" id="IPR001810">
    <property type="entry name" value="F-box_dom"/>
</dbReference>
<dbReference type="PANTHER" id="PTHR31672">
    <property type="entry name" value="BNACNNG10540D PROTEIN"/>
    <property type="match status" value="1"/>
</dbReference>
<dbReference type="InterPro" id="IPR017451">
    <property type="entry name" value="F-box-assoc_interact_dom"/>
</dbReference>
<dbReference type="SUPFAM" id="SSF81383">
    <property type="entry name" value="F-box domain"/>
    <property type="match status" value="1"/>
</dbReference>
<dbReference type="PANTHER" id="PTHR31672:SF13">
    <property type="entry name" value="F-BOX PROTEIN CPR30-LIKE"/>
    <property type="match status" value="1"/>
</dbReference>
<name>A0AAN7ISJ6_QUERU</name>
<accession>A0AAN7ISJ6</accession>
<dbReference type="AlphaFoldDB" id="A0AAN7ISJ6"/>
<evidence type="ECO:0000313" key="3">
    <source>
        <dbReference type="Proteomes" id="UP001324115"/>
    </source>
</evidence>
<gene>
    <name evidence="2" type="ORF">RGQ29_016889</name>
</gene>
<reference evidence="2 3" key="1">
    <citation type="journal article" date="2023" name="G3 (Bethesda)">
        <title>A haplotype-resolved chromosome-scale genome for Quercus rubra L. provides insights into the genetics of adaptive traits for red oak species.</title>
        <authorList>
            <person name="Kapoor B."/>
            <person name="Jenkins J."/>
            <person name="Schmutz J."/>
            <person name="Zhebentyayeva T."/>
            <person name="Kuelheim C."/>
            <person name="Coggeshall M."/>
            <person name="Heim C."/>
            <person name="Lasky J.R."/>
            <person name="Leites L."/>
            <person name="Islam-Faridi N."/>
            <person name="Romero-Severson J."/>
            <person name="DeLeo V.L."/>
            <person name="Lucas S.M."/>
            <person name="Lazic D."/>
            <person name="Gailing O."/>
            <person name="Carlson J."/>
            <person name="Staton M."/>
        </authorList>
    </citation>
    <scope>NUCLEOTIDE SEQUENCE [LARGE SCALE GENOMIC DNA]</scope>
    <source>
        <strain evidence="2">Pseudo-F2</strain>
    </source>
</reference>
<dbReference type="SMART" id="SM00256">
    <property type="entry name" value="FBOX"/>
    <property type="match status" value="1"/>
</dbReference>
<organism evidence="2 3">
    <name type="scientific">Quercus rubra</name>
    <name type="common">Northern red oak</name>
    <name type="synonym">Quercus borealis</name>
    <dbReference type="NCBI Taxonomy" id="3512"/>
    <lineage>
        <taxon>Eukaryota</taxon>
        <taxon>Viridiplantae</taxon>
        <taxon>Streptophyta</taxon>
        <taxon>Embryophyta</taxon>
        <taxon>Tracheophyta</taxon>
        <taxon>Spermatophyta</taxon>
        <taxon>Magnoliopsida</taxon>
        <taxon>eudicotyledons</taxon>
        <taxon>Gunneridae</taxon>
        <taxon>Pentapetalae</taxon>
        <taxon>rosids</taxon>
        <taxon>fabids</taxon>
        <taxon>Fagales</taxon>
        <taxon>Fagaceae</taxon>
        <taxon>Quercus</taxon>
    </lineage>
</organism>
<evidence type="ECO:0000259" key="1">
    <source>
        <dbReference type="PROSITE" id="PS50181"/>
    </source>
</evidence>
<dbReference type="Proteomes" id="UP001324115">
    <property type="component" value="Unassembled WGS sequence"/>
</dbReference>
<dbReference type="EMBL" id="JAXUIC010000004">
    <property type="protein sequence ID" value="KAK4592538.1"/>
    <property type="molecule type" value="Genomic_DNA"/>
</dbReference>
<dbReference type="InterPro" id="IPR050796">
    <property type="entry name" value="SCF_F-box_component"/>
</dbReference>